<evidence type="ECO:0000256" key="5">
    <source>
        <dbReference type="ARBA" id="ARBA00038359"/>
    </source>
</evidence>
<organism evidence="8 9">
    <name type="scientific">Protomyces lactucae-debilis</name>
    <dbReference type="NCBI Taxonomy" id="2754530"/>
    <lineage>
        <taxon>Eukaryota</taxon>
        <taxon>Fungi</taxon>
        <taxon>Dikarya</taxon>
        <taxon>Ascomycota</taxon>
        <taxon>Taphrinomycotina</taxon>
        <taxon>Taphrinomycetes</taxon>
        <taxon>Taphrinales</taxon>
        <taxon>Protomycetaceae</taxon>
        <taxon>Protomyces</taxon>
    </lineage>
</organism>
<protein>
    <recommendedName>
        <fullName evidence="7">Rhodopsin domain-containing protein</fullName>
    </recommendedName>
</protein>
<comment type="subcellular location">
    <subcellularLocation>
        <location evidence="1">Membrane</location>
        <topology evidence="1">Multi-pass membrane protein</topology>
    </subcellularLocation>
</comment>
<evidence type="ECO:0000256" key="3">
    <source>
        <dbReference type="ARBA" id="ARBA00022989"/>
    </source>
</evidence>
<comment type="similarity">
    <text evidence="5">Belongs to the SAT4 family.</text>
</comment>
<accession>A0A1Y2EQS1</accession>
<comment type="caution">
    <text evidence="8">The sequence shown here is derived from an EMBL/GenBank/DDBJ whole genome shotgun (WGS) entry which is preliminary data.</text>
</comment>
<dbReference type="PANTHER" id="PTHR33048:SF47">
    <property type="entry name" value="INTEGRAL MEMBRANE PROTEIN-RELATED"/>
    <property type="match status" value="1"/>
</dbReference>
<dbReference type="GeneID" id="63783090"/>
<reference evidence="8 9" key="1">
    <citation type="submission" date="2016-07" db="EMBL/GenBank/DDBJ databases">
        <title>Pervasive Adenine N6-methylation of Active Genes in Fungi.</title>
        <authorList>
            <consortium name="DOE Joint Genome Institute"/>
            <person name="Mondo S.J."/>
            <person name="Dannebaum R.O."/>
            <person name="Kuo R.C."/>
            <person name="Labutti K."/>
            <person name="Haridas S."/>
            <person name="Kuo A."/>
            <person name="Salamov A."/>
            <person name="Ahrendt S.R."/>
            <person name="Lipzen A."/>
            <person name="Sullivan W."/>
            <person name="Andreopoulos W.B."/>
            <person name="Clum A."/>
            <person name="Lindquist E."/>
            <person name="Daum C."/>
            <person name="Ramamoorthy G.K."/>
            <person name="Gryganskyi A."/>
            <person name="Culley D."/>
            <person name="Magnuson J.K."/>
            <person name="James T.Y."/>
            <person name="O'Malley M.A."/>
            <person name="Stajich J.E."/>
            <person name="Spatafora J.W."/>
            <person name="Visel A."/>
            <person name="Grigoriev I.V."/>
        </authorList>
    </citation>
    <scope>NUCLEOTIDE SEQUENCE [LARGE SCALE GENOMIC DNA]</scope>
    <source>
        <strain evidence="8 9">12-1054</strain>
    </source>
</reference>
<keyword evidence="2 6" id="KW-0812">Transmembrane</keyword>
<keyword evidence="4 6" id="KW-0472">Membrane</keyword>
<name>A0A1Y2EQS1_PROLT</name>
<feature type="transmembrane region" description="Helical" evidence="6">
    <location>
        <begin position="91"/>
        <end position="110"/>
    </location>
</feature>
<gene>
    <name evidence="8" type="ORF">BCR37DRAFT_228964</name>
</gene>
<dbReference type="OrthoDB" id="444631at2759"/>
<evidence type="ECO:0000256" key="2">
    <source>
        <dbReference type="ARBA" id="ARBA00022692"/>
    </source>
</evidence>
<evidence type="ECO:0000313" key="9">
    <source>
        <dbReference type="Proteomes" id="UP000193685"/>
    </source>
</evidence>
<dbReference type="GO" id="GO:0016020">
    <property type="term" value="C:membrane"/>
    <property type="evidence" value="ECO:0007669"/>
    <property type="project" value="UniProtKB-SubCell"/>
</dbReference>
<dbReference type="RefSeq" id="XP_040721903.1">
    <property type="nucleotide sequence ID" value="XM_040866491.1"/>
</dbReference>
<dbReference type="PANTHER" id="PTHR33048">
    <property type="entry name" value="PTH11-LIKE INTEGRAL MEMBRANE PROTEIN (AFU_ORTHOLOGUE AFUA_5G11245)"/>
    <property type="match status" value="1"/>
</dbReference>
<dbReference type="STRING" id="56484.A0A1Y2EQS1"/>
<evidence type="ECO:0000256" key="1">
    <source>
        <dbReference type="ARBA" id="ARBA00004141"/>
    </source>
</evidence>
<feature type="transmembrane region" description="Helical" evidence="6">
    <location>
        <begin position="59"/>
        <end position="79"/>
    </location>
</feature>
<evidence type="ECO:0000256" key="4">
    <source>
        <dbReference type="ARBA" id="ARBA00023136"/>
    </source>
</evidence>
<proteinExistence type="inferred from homology"/>
<sequence length="396" mass="43885">MNALHNLTALLNTTDAMAPWSARRAIHGTGGGFQEKDTISANSDDEDSAGIPALVKRSLIVFTVLCAFSFAAVVLRLHHRRKRLKKLGSDDYLISLAWLLAALVGVLSHYRDAQGFGQETPTFDELSSIFKQQFVYMHAFYISLALTQVSVAINYRRLSQGLIRWHTIVCNILLCYIVVGSLVEILAYDLQCRPIPAFWRLQDRPSANCYGKTTTATLVIYGPPLFRITADIALMILPMPVISMLQLPKAQKAAVVAVLLLTLVVILANLKRLSLTEPNQDTTVTRFLTVTLPLVQIWSSVEVHAAILCACGVTLRAPFVESWQKLRARVQSEALYPNLPFMKRRDRQQSASTMDSQESADSIGIAKLALAHAQSRTAISQAPEHQISMEQMLVQA</sequence>
<dbReference type="AlphaFoldDB" id="A0A1Y2EQS1"/>
<keyword evidence="3 6" id="KW-1133">Transmembrane helix</keyword>
<dbReference type="InterPro" id="IPR052337">
    <property type="entry name" value="SAT4-like"/>
</dbReference>
<evidence type="ECO:0000259" key="7">
    <source>
        <dbReference type="Pfam" id="PF20684"/>
    </source>
</evidence>
<feature type="transmembrane region" description="Helical" evidence="6">
    <location>
        <begin position="252"/>
        <end position="270"/>
    </location>
</feature>
<evidence type="ECO:0000313" key="8">
    <source>
        <dbReference type="EMBL" id="ORY73898.1"/>
    </source>
</evidence>
<dbReference type="Pfam" id="PF20684">
    <property type="entry name" value="Fung_rhodopsin"/>
    <property type="match status" value="1"/>
</dbReference>
<dbReference type="InterPro" id="IPR049326">
    <property type="entry name" value="Rhodopsin_dom_fungi"/>
</dbReference>
<evidence type="ECO:0000256" key="6">
    <source>
        <dbReference type="SAM" id="Phobius"/>
    </source>
</evidence>
<feature type="transmembrane region" description="Helical" evidence="6">
    <location>
        <begin position="167"/>
        <end position="188"/>
    </location>
</feature>
<feature type="domain" description="Rhodopsin" evidence="7">
    <location>
        <begin position="75"/>
        <end position="319"/>
    </location>
</feature>
<dbReference type="Proteomes" id="UP000193685">
    <property type="component" value="Unassembled WGS sequence"/>
</dbReference>
<dbReference type="EMBL" id="MCFI01000032">
    <property type="protein sequence ID" value="ORY73898.1"/>
    <property type="molecule type" value="Genomic_DNA"/>
</dbReference>
<feature type="transmembrane region" description="Helical" evidence="6">
    <location>
        <begin position="134"/>
        <end position="155"/>
    </location>
</feature>
<keyword evidence="9" id="KW-1185">Reference proteome</keyword>